<proteinExistence type="inferred from homology"/>
<organism evidence="10 11">
    <name type="scientific">Pseudomonas flexibilis</name>
    <dbReference type="NCBI Taxonomy" id="706570"/>
    <lineage>
        <taxon>Bacteria</taxon>
        <taxon>Pseudomonadati</taxon>
        <taxon>Pseudomonadota</taxon>
        <taxon>Gammaproteobacteria</taxon>
        <taxon>Pseudomonadales</taxon>
        <taxon>Pseudomonadaceae</taxon>
        <taxon>Pseudomonas</taxon>
    </lineage>
</organism>
<gene>
    <name evidence="10" type="ORF">SAMN05421672_12524</name>
</gene>
<feature type="chain" id="PRO_5010322510" evidence="8">
    <location>
        <begin position="34"/>
        <end position="939"/>
    </location>
</feature>
<keyword evidence="2 7" id="KW-0813">Transport</keyword>
<dbReference type="EMBL" id="FTMC01000025">
    <property type="protein sequence ID" value="SIR45093.1"/>
    <property type="molecule type" value="Genomic_DNA"/>
</dbReference>
<keyword evidence="6 7" id="KW-0998">Cell outer membrane</keyword>
<evidence type="ECO:0000313" key="10">
    <source>
        <dbReference type="EMBL" id="SIR45093.1"/>
    </source>
</evidence>
<feature type="domain" description="Secretin/TonB short N-terminal" evidence="9">
    <location>
        <begin position="67"/>
        <end position="117"/>
    </location>
</feature>
<dbReference type="InterPro" id="IPR037066">
    <property type="entry name" value="Plug_dom_sf"/>
</dbReference>
<dbReference type="RefSeq" id="WP_169745317.1">
    <property type="nucleotide sequence ID" value="NZ_FTMC01000025.1"/>
</dbReference>
<name>A0A1N7B1L4_9PSED</name>
<evidence type="ECO:0000313" key="11">
    <source>
        <dbReference type="Proteomes" id="UP000186079"/>
    </source>
</evidence>
<dbReference type="InterPro" id="IPR036942">
    <property type="entry name" value="Beta-barrel_TonB_sf"/>
</dbReference>
<dbReference type="GO" id="GO:0009279">
    <property type="term" value="C:cell outer membrane"/>
    <property type="evidence" value="ECO:0007669"/>
    <property type="project" value="UniProtKB-SubCell"/>
</dbReference>
<protein>
    <submittedName>
        <fullName evidence="10">Outer membrane receptor proteins, mostly Fe transport</fullName>
    </submittedName>
</protein>
<evidence type="ECO:0000256" key="2">
    <source>
        <dbReference type="ARBA" id="ARBA00022448"/>
    </source>
</evidence>
<evidence type="ECO:0000259" key="9">
    <source>
        <dbReference type="SMART" id="SM00965"/>
    </source>
</evidence>
<comment type="subcellular location">
    <subcellularLocation>
        <location evidence="1 7">Cell outer membrane</location>
        <topology evidence="1 7">Multi-pass membrane protein</topology>
    </subcellularLocation>
</comment>
<dbReference type="Gene3D" id="2.40.170.20">
    <property type="entry name" value="TonB-dependent receptor, beta-barrel domain"/>
    <property type="match status" value="1"/>
</dbReference>
<dbReference type="SMART" id="SM00965">
    <property type="entry name" value="STN"/>
    <property type="match status" value="1"/>
</dbReference>
<evidence type="ECO:0000256" key="8">
    <source>
        <dbReference type="SAM" id="SignalP"/>
    </source>
</evidence>
<comment type="similarity">
    <text evidence="7">Belongs to the TonB-dependent receptor family.</text>
</comment>
<dbReference type="PROSITE" id="PS52016">
    <property type="entry name" value="TONB_DEPENDENT_REC_3"/>
    <property type="match status" value="1"/>
</dbReference>
<dbReference type="AlphaFoldDB" id="A0A1N7B1L4"/>
<dbReference type="SUPFAM" id="SSF56935">
    <property type="entry name" value="Porins"/>
    <property type="match status" value="1"/>
</dbReference>
<evidence type="ECO:0000256" key="4">
    <source>
        <dbReference type="ARBA" id="ARBA00022692"/>
    </source>
</evidence>
<dbReference type="Gene3D" id="2.170.130.10">
    <property type="entry name" value="TonB-dependent receptor, plug domain"/>
    <property type="match status" value="1"/>
</dbReference>
<keyword evidence="3 7" id="KW-1134">Transmembrane beta strand</keyword>
<evidence type="ECO:0000256" key="5">
    <source>
        <dbReference type="ARBA" id="ARBA00023136"/>
    </source>
</evidence>
<keyword evidence="5 7" id="KW-0472">Membrane</keyword>
<feature type="signal peptide" evidence="8">
    <location>
        <begin position="1"/>
        <end position="33"/>
    </location>
</feature>
<keyword evidence="8" id="KW-0732">Signal</keyword>
<dbReference type="Pfam" id="PF07660">
    <property type="entry name" value="STN"/>
    <property type="match status" value="1"/>
</dbReference>
<dbReference type="InterPro" id="IPR011662">
    <property type="entry name" value="Secretin/TonB_short_N"/>
</dbReference>
<dbReference type="Proteomes" id="UP000186079">
    <property type="component" value="Unassembled WGS sequence"/>
</dbReference>
<sequence length="939" mass="103892">MSHAFQPRPLARLLTGSGLLALLSLAPVMHAGAANPPSAAHSALRIYDIPAQDLAGALLGFGQQSGLQVGAPSPLLAGKQAPRVQGRMSAVQALDQILAGSGLVWRVEAQGVRIVAPEREAGRLELGNTLVQGRQTLPMGTQVVGRQQIEGLPAGNGDITSLLKLNPNVQFDDAQLSSKTPGEIAPANISINGAKFYQNAFVVDGMNINNNIDPAASNPSLLDSVPGRSQGLALDTDLLEEVKVLDSNVPAAYGQFTGGVVEATTRMPSKALHGKLSYQMTRSEWTEYHIAQSQEESFRYSSSHDEQPKFEKTIVRGTLEGHVTDTFGLLANFTQKRSIIPLSLYSAHHVENMGFHEEEQQRQIDNYFLKAVWQASDAWQIESSLTYAPEENHYFRSNTLDSGFDTQLGGLQTGLKAIWRGDLAKVEQQLAWGRIEQSRESDSADYFSWSYSESKDWGTVGSNPLTRMSLQGGYGDIEQRQDSWQYRVNADWSAFLLGDTRHAVQSGLELGYQDTHYRRLTDTHVYVTAKSTSTCTNALGVTDTVACALGTTARGWPGQYLSSATYYRQGEFTVQTTSWGVWLQDEIQWGRLSLRPGIRVDGDDYMDEVTVAPRFAATYDVFGDGATLVTAGANRYYGRNAAAWQLEDGRNMLRSTLKRNTLNDAWTETAQAANTVKFNQLDIAYDDELVLGLTQQWSGVEYGLKYVNRKGRDQVIQVAGETLGQPSQDTEALSRTYTTYTNDGRSDAHVVSFTATPLQPIRFAGTRSSLQLALDWTEVASNYADYSEELDEDYYHNPYIRYDGEFIRYAERPAGNYARPWTARLSGVTEIPGWNLTVSNFFRYRAGYRDIGKVSGVMDEYQGVAVEVWEETDYGAALTWGLRLGWEIPTGKQQALFINLDVFNVLDEQVVSSVQSSAVATTPSYDVGRQYWLEVGYRF</sequence>
<evidence type="ECO:0000256" key="6">
    <source>
        <dbReference type="ARBA" id="ARBA00023237"/>
    </source>
</evidence>
<keyword evidence="4 7" id="KW-0812">Transmembrane</keyword>
<evidence type="ECO:0000256" key="7">
    <source>
        <dbReference type="PROSITE-ProRule" id="PRU01360"/>
    </source>
</evidence>
<dbReference type="Pfam" id="PF07715">
    <property type="entry name" value="Plug"/>
    <property type="match status" value="1"/>
</dbReference>
<dbReference type="InterPro" id="IPR039426">
    <property type="entry name" value="TonB-dep_rcpt-like"/>
</dbReference>
<dbReference type="InterPro" id="IPR012910">
    <property type="entry name" value="Plug_dom"/>
</dbReference>
<keyword evidence="10" id="KW-0675">Receptor</keyword>
<evidence type="ECO:0000256" key="1">
    <source>
        <dbReference type="ARBA" id="ARBA00004571"/>
    </source>
</evidence>
<evidence type="ECO:0000256" key="3">
    <source>
        <dbReference type="ARBA" id="ARBA00022452"/>
    </source>
</evidence>
<accession>A0A1N7B1L4</accession>
<dbReference type="Gene3D" id="3.55.50.30">
    <property type="match status" value="1"/>
</dbReference>
<reference evidence="10 11" key="1">
    <citation type="submission" date="2017-01" db="EMBL/GenBank/DDBJ databases">
        <authorList>
            <person name="Mah S.A."/>
            <person name="Swanson W.J."/>
            <person name="Moy G.W."/>
            <person name="Vacquier V.D."/>
        </authorList>
    </citation>
    <scope>NUCLEOTIDE SEQUENCE [LARGE SCALE GENOMIC DNA]</scope>
    <source>
        <strain evidence="10 11">ATCC 29606</strain>
    </source>
</reference>